<accession>A0A2N5S603</accession>
<feature type="signal peptide" evidence="3">
    <location>
        <begin position="1"/>
        <end position="24"/>
    </location>
</feature>
<keyword evidence="6" id="KW-1185">Reference proteome</keyword>
<dbReference type="Proteomes" id="UP000235388">
    <property type="component" value="Unassembled WGS sequence"/>
</dbReference>
<organism evidence="5 7">
    <name type="scientific">Puccinia coronata f. sp. avenae</name>
    <dbReference type="NCBI Taxonomy" id="200324"/>
    <lineage>
        <taxon>Eukaryota</taxon>
        <taxon>Fungi</taxon>
        <taxon>Dikarya</taxon>
        <taxon>Basidiomycota</taxon>
        <taxon>Pucciniomycotina</taxon>
        <taxon>Pucciniomycetes</taxon>
        <taxon>Pucciniales</taxon>
        <taxon>Pucciniaceae</taxon>
        <taxon>Puccinia</taxon>
    </lineage>
</organism>
<dbReference type="PANTHER" id="PTHR45642">
    <property type="entry name" value="GDSL ESTERASE/LIPASE EXL3"/>
    <property type="match status" value="1"/>
</dbReference>
<name>A0A2N5S603_9BASI</name>
<comment type="caution">
    <text evidence="5">The sequence shown here is derived from an EMBL/GenBank/DDBJ whole genome shotgun (WGS) entry which is preliminary data.</text>
</comment>
<dbReference type="InterPro" id="IPR036514">
    <property type="entry name" value="SGNH_hydro_sf"/>
</dbReference>
<dbReference type="PANTHER" id="PTHR45642:SF139">
    <property type="entry name" value="SGNH HYDROLASE-TYPE ESTERASE DOMAIN-CONTAINING PROTEIN"/>
    <property type="match status" value="1"/>
</dbReference>
<dbReference type="STRING" id="200324.A0A2N5S603"/>
<feature type="chain" id="PRO_5015083481" description="SGNH hydrolase-type esterase domain-containing protein" evidence="3">
    <location>
        <begin position="25"/>
        <end position="406"/>
    </location>
</feature>
<dbReference type="CDD" id="cd01846">
    <property type="entry name" value="fatty_acyltransferase_like"/>
    <property type="match status" value="1"/>
</dbReference>
<dbReference type="EMBL" id="PGCJ01001536">
    <property type="protein sequence ID" value="PLW04887.1"/>
    <property type="molecule type" value="Genomic_DNA"/>
</dbReference>
<reference evidence="6 7" key="1">
    <citation type="submission" date="2017-11" db="EMBL/GenBank/DDBJ databases">
        <title>De novo assembly and phasing of dikaryotic genomes from two isolates of Puccinia coronata f. sp. avenae, the causal agent of oat crown rust.</title>
        <authorList>
            <person name="Miller M.E."/>
            <person name="Zhang Y."/>
            <person name="Omidvar V."/>
            <person name="Sperschneider J."/>
            <person name="Schwessinger B."/>
            <person name="Raley C."/>
            <person name="Palmer J.M."/>
            <person name="Garnica D."/>
            <person name="Upadhyaya N."/>
            <person name="Rathjen J."/>
            <person name="Taylor J.M."/>
            <person name="Park R.F."/>
            <person name="Dodds P.N."/>
            <person name="Hirsch C.D."/>
            <person name="Kianian S.F."/>
            <person name="Figueroa M."/>
        </authorList>
    </citation>
    <scope>NUCLEOTIDE SEQUENCE [LARGE SCALE GENOMIC DNA]</scope>
    <source>
        <strain evidence="4">12NC29</strain>
        <strain evidence="5">12SD80</strain>
    </source>
</reference>
<proteinExistence type="predicted"/>
<evidence type="ECO:0000256" key="1">
    <source>
        <dbReference type="ARBA" id="ARBA00022729"/>
    </source>
</evidence>
<dbReference type="InterPro" id="IPR050592">
    <property type="entry name" value="GDSL_lipolytic_enzyme"/>
</dbReference>
<dbReference type="Gene3D" id="3.40.50.1110">
    <property type="entry name" value="SGNH hydrolase"/>
    <property type="match status" value="1"/>
</dbReference>
<dbReference type="GO" id="GO:0016788">
    <property type="term" value="F:hydrolase activity, acting on ester bonds"/>
    <property type="evidence" value="ECO:0007669"/>
    <property type="project" value="InterPro"/>
</dbReference>
<protein>
    <recommendedName>
        <fullName evidence="8">SGNH hydrolase-type esterase domain-containing protein</fullName>
    </recommendedName>
</protein>
<dbReference type="InterPro" id="IPR001087">
    <property type="entry name" value="GDSL"/>
</dbReference>
<evidence type="ECO:0000313" key="4">
    <source>
        <dbReference type="EMBL" id="PLW04887.1"/>
    </source>
</evidence>
<dbReference type="Proteomes" id="UP000235392">
    <property type="component" value="Unassembled WGS sequence"/>
</dbReference>
<feature type="region of interest" description="Disordered" evidence="2">
    <location>
        <begin position="28"/>
        <end position="55"/>
    </location>
</feature>
<dbReference type="SUPFAM" id="SSF52266">
    <property type="entry name" value="SGNH hydrolase"/>
    <property type="match status" value="1"/>
</dbReference>
<dbReference type="OrthoDB" id="1600564at2759"/>
<dbReference type="AlphaFoldDB" id="A0A2N5S603"/>
<sequence>MCSRLFGLLGFVVLLFYISNEASGMEERFTDSSDEYPESLQPSNEFLDSFEPSSEPPDLLPLFSNQVPRSFQAQPSMSKYSAFVVFGDSYSDNGHARAPQHNDSFAAKPAVGGRFCDGPVWNEYLVQKLANSEQSNITFLNYAYNGAHINNTLSNSFPNPVPDTGEQIQTYLTELENYVKHPTSAKGLAGNILHTIWIGINPILSIWRSTSYGNETLHPGTFLTPELVEKVDKQVAELNKQLLLLLNNASVSEFQSDFLIMTIPPLTFTDLAVTQAAQQAKGDVTLARKYITLLGELTDDYNQKLVSSIQSIRRQQSMYRGVQNFLHRKKRGSRVTLFDTVKFWNDVKSEPQKFGIQSLGSCYTNTQKPPCKQPDHFMYWDILHPSSILHDDLSTAVKTVIDGLDQ</sequence>
<evidence type="ECO:0000313" key="6">
    <source>
        <dbReference type="Proteomes" id="UP000235388"/>
    </source>
</evidence>
<evidence type="ECO:0000313" key="7">
    <source>
        <dbReference type="Proteomes" id="UP000235392"/>
    </source>
</evidence>
<evidence type="ECO:0008006" key="8">
    <source>
        <dbReference type="Google" id="ProtNLM"/>
    </source>
</evidence>
<gene>
    <name evidence="4" type="ORF">PCANC_27456</name>
    <name evidence="5" type="ORF">PCASD_22306</name>
</gene>
<keyword evidence="1 3" id="KW-0732">Signal</keyword>
<evidence type="ECO:0000313" key="5">
    <source>
        <dbReference type="EMBL" id="PLW08683.1"/>
    </source>
</evidence>
<evidence type="ECO:0000256" key="2">
    <source>
        <dbReference type="SAM" id="MobiDB-lite"/>
    </source>
</evidence>
<dbReference type="EMBL" id="PGCI01001050">
    <property type="protein sequence ID" value="PLW08683.1"/>
    <property type="molecule type" value="Genomic_DNA"/>
</dbReference>
<evidence type="ECO:0000256" key="3">
    <source>
        <dbReference type="SAM" id="SignalP"/>
    </source>
</evidence>
<dbReference type="Pfam" id="PF00657">
    <property type="entry name" value="Lipase_GDSL"/>
    <property type="match status" value="1"/>
</dbReference>